<feature type="domain" description="NodB homology" evidence="10">
    <location>
        <begin position="158"/>
        <end position="346"/>
    </location>
</feature>
<protein>
    <submittedName>
        <fullName evidence="11">Glycoside hydrolase/deacetylase</fullName>
    </submittedName>
</protein>
<comment type="cofactor">
    <cofactor evidence="1">
        <name>Co(2+)</name>
        <dbReference type="ChEBI" id="CHEBI:48828"/>
    </cofactor>
</comment>
<feature type="domain" description="Chitin-binding type-1" evidence="9">
    <location>
        <begin position="28"/>
        <end position="73"/>
    </location>
</feature>
<accession>A0A8H3XFU3</accession>
<dbReference type="PANTHER" id="PTHR46471:SF2">
    <property type="entry name" value="CHITIN DEACETYLASE-RELATED"/>
    <property type="match status" value="1"/>
</dbReference>
<evidence type="ECO:0000259" key="9">
    <source>
        <dbReference type="PROSITE" id="PS50941"/>
    </source>
</evidence>
<feature type="domain" description="Chitin-binding type-1" evidence="9">
    <location>
        <begin position="85"/>
        <end position="130"/>
    </location>
</feature>
<gene>
    <name evidence="11" type="ORF">F8M41_002488</name>
</gene>
<keyword evidence="6" id="KW-0119">Carbohydrate metabolism</keyword>
<name>A0A8H3XFU3_GIGMA</name>
<evidence type="ECO:0000313" key="11">
    <source>
        <dbReference type="EMBL" id="KAF0449633.1"/>
    </source>
</evidence>
<comment type="caution">
    <text evidence="7">Lacks conserved residue(s) required for the propagation of feature annotation.</text>
</comment>
<evidence type="ECO:0000256" key="1">
    <source>
        <dbReference type="ARBA" id="ARBA00001941"/>
    </source>
</evidence>
<proteinExistence type="predicted"/>
<dbReference type="Proteomes" id="UP000439903">
    <property type="component" value="Unassembled WGS sequence"/>
</dbReference>
<feature type="disulfide bond" evidence="7">
    <location>
        <begin position="44"/>
        <end position="58"/>
    </location>
</feature>
<dbReference type="GO" id="GO:0005975">
    <property type="term" value="P:carbohydrate metabolic process"/>
    <property type="evidence" value="ECO:0007669"/>
    <property type="project" value="InterPro"/>
</dbReference>
<evidence type="ECO:0000256" key="6">
    <source>
        <dbReference type="ARBA" id="ARBA00023277"/>
    </source>
</evidence>
<keyword evidence="12" id="KW-1185">Reference proteome</keyword>
<evidence type="ECO:0000259" key="10">
    <source>
        <dbReference type="PROSITE" id="PS51677"/>
    </source>
</evidence>
<dbReference type="EMBL" id="WTPW01001211">
    <property type="protein sequence ID" value="KAF0449633.1"/>
    <property type="molecule type" value="Genomic_DNA"/>
</dbReference>
<dbReference type="Gene3D" id="3.20.20.370">
    <property type="entry name" value="Glycoside hydrolase/deacetylase"/>
    <property type="match status" value="1"/>
</dbReference>
<keyword evidence="5 11" id="KW-0378">Hydrolase</keyword>
<dbReference type="InterPro" id="IPR011330">
    <property type="entry name" value="Glyco_hydro/deAcase_b/a-brl"/>
</dbReference>
<feature type="disulfide bond" evidence="7">
    <location>
        <begin position="96"/>
        <end position="108"/>
    </location>
</feature>
<dbReference type="PROSITE" id="PS50941">
    <property type="entry name" value="CHIT_BIND_I_2"/>
    <property type="match status" value="2"/>
</dbReference>
<evidence type="ECO:0000256" key="4">
    <source>
        <dbReference type="ARBA" id="ARBA00022729"/>
    </source>
</evidence>
<evidence type="ECO:0000256" key="3">
    <source>
        <dbReference type="ARBA" id="ARBA00022723"/>
    </source>
</evidence>
<keyword evidence="3" id="KW-0479">Metal-binding</keyword>
<evidence type="ECO:0000256" key="5">
    <source>
        <dbReference type="ARBA" id="ARBA00022801"/>
    </source>
</evidence>
<evidence type="ECO:0000256" key="8">
    <source>
        <dbReference type="SAM" id="SignalP"/>
    </source>
</evidence>
<evidence type="ECO:0000313" key="12">
    <source>
        <dbReference type="Proteomes" id="UP000439903"/>
    </source>
</evidence>
<dbReference type="Gene3D" id="3.30.60.10">
    <property type="entry name" value="Endochitinase-like"/>
    <property type="match status" value="2"/>
</dbReference>
<feature type="chain" id="PRO_5034800764" evidence="8">
    <location>
        <begin position="23"/>
        <end position="392"/>
    </location>
</feature>
<dbReference type="InterPro" id="IPR036861">
    <property type="entry name" value="Endochitinase-like_sf"/>
</dbReference>
<dbReference type="Pfam" id="PF01522">
    <property type="entry name" value="Polysacc_deac_1"/>
    <property type="match status" value="1"/>
</dbReference>
<reference evidence="11 12" key="1">
    <citation type="journal article" date="2019" name="Environ. Microbiol.">
        <title>At the nexus of three kingdoms: the genome of the mycorrhizal fungus Gigaspora margarita provides insights into plant, endobacterial and fungal interactions.</title>
        <authorList>
            <person name="Venice F."/>
            <person name="Ghignone S."/>
            <person name="Salvioli di Fossalunga A."/>
            <person name="Amselem J."/>
            <person name="Novero M."/>
            <person name="Xianan X."/>
            <person name="Sedzielewska Toro K."/>
            <person name="Morin E."/>
            <person name="Lipzen A."/>
            <person name="Grigoriev I.V."/>
            <person name="Henrissat B."/>
            <person name="Martin F.M."/>
            <person name="Bonfante P."/>
        </authorList>
    </citation>
    <scope>NUCLEOTIDE SEQUENCE [LARGE SCALE GENOMIC DNA]</scope>
    <source>
        <strain evidence="11 12">BEG34</strain>
    </source>
</reference>
<dbReference type="GO" id="GO:0046872">
    <property type="term" value="F:metal ion binding"/>
    <property type="evidence" value="ECO:0007669"/>
    <property type="project" value="UniProtKB-KW"/>
</dbReference>
<dbReference type="PROSITE" id="PS51677">
    <property type="entry name" value="NODB"/>
    <property type="match status" value="1"/>
</dbReference>
<dbReference type="CDD" id="cd00035">
    <property type="entry name" value="ChtBD1"/>
    <property type="match status" value="2"/>
</dbReference>
<dbReference type="InterPro" id="IPR001002">
    <property type="entry name" value="Chitin-bd_1"/>
</dbReference>
<dbReference type="GO" id="GO:0008061">
    <property type="term" value="F:chitin binding"/>
    <property type="evidence" value="ECO:0007669"/>
    <property type="project" value="UniProtKB-UniRule"/>
</dbReference>
<dbReference type="SUPFAM" id="SSF88713">
    <property type="entry name" value="Glycoside hydrolase/deacetylase"/>
    <property type="match status" value="1"/>
</dbReference>
<feature type="disulfide bond" evidence="7">
    <location>
        <begin position="39"/>
        <end position="51"/>
    </location>
</feature>
<evidence type="ECO:0000256" key="2">
    <source>
        <dbReference type="ARBA" id="ARBA00022669"/>
    </source>
</evidence>
<feature type="disulfide bond" evidence="7">
    <location>
        <begin position="101"/>
        <end position="115"/>
    </location>
</feature>
<keyword evidence="4 8" id="KW-0732">Signal</keyword>
<dbReference type="InterPro" id="IPR018371">
    <property type="entry name" value="Chitin-binding_1_CS"/>
</dbReference>
<evidence type="ECO:0000256" key="7">
    <source>
        <dbReference type="PROSITE-ProRule" id="PRU00261"/>
    </source>
</evidence>
<dbReference type="PANTHER" id="PTHR46471">
    <property type="entry name" value="CHITIN DEACETYLASE"/>
    <property type="match status" value="1"/>
</dbReference>
<dbReference type="SUPFAM" id="SSF57016">
    <property type="entry name" value="Plant lectins/antimicrobial peptides"/>
    <property type="match status" value="2"/>
</dbReference>
<dbReference type="AlphaFoldDB" id="A0A8H3XFU3"/>
<organism evidence="11 12">
    <name type="scientific">Gigaspora margarita</name>
    <dbReference type="NCBI Taxonomy" id="4874"/>
    <lineage>
        <taxon>Eukaryota</taxon>
        <taxon>Fungi</taxon>
        <taxon>Fungi incertae sedis</taxon>
        <taxon>Mucoromycota</taxon>
        <taxon>Glomeromycotina</taxon>
        <taxon>Glomeromycetes</taxon>
        <taxon>Diversisporales</taxon>
        <taxon>Gigasporaceae</taxon>
        <taxon>Gigaspora</taxon>
    </lineage>
</organism>
<dbReference type="Pfam" id="PF00187">
    <property type="entry name" value="Chitin_bind_1"/>
    <property type="match status" value="2"/>
</dbReference>
<comment type="caution">
    <text evidence="11">The sequence shown here is derived from an EMBL/GenBank/DDBJ whole genome shotgun (WGS) entry which is preliminary data.</text>
</comment>
<keyword evidence="2 7" id="KW-0147">Chitin-binding</keyword>
<dbReference type="GO" id="GO:0016810">
    <property type="term" value="F:hydrolase activity, acting on carbon-nitrogen (but not peptide) bonds"/>
    <property type="evidence" value="ECO:0007669"/>
    <property type="project" value="InterPro"/>
</dbReference>
<dbReference type="PROSITE" id="PS00026">
    <property type="entry name" value="CHIT_BIND_I_1"/>
    <property type="match status" value="2"/>
</dbReference>
<sequence>MCKINYSILILTLFYLISTSSTQKISTDGTCGSKTNTKCPSNYCCSQWGYCGSTSDFCDPNQGCQVGYGTCGQISNKGSSQLSSDGTCGPDKNTKCGDNYCCSQWGYCGTTSEFCDPNQGCQEGYGTCGLSNNNNVNNNDTSDNVEDVKVIYTCQNPKTVALTFDDGPRSWTNDLLDALDKANIKATFFMNGHNAEAYCIYDYAEIIQRAYSSGHLIAHHTWSHPYMTGCSSDEVNYQLDSLITAFKKILGVSPKYFRFPYGDGVDNPSIKSAILAKGMDKIVMWDVDPQDSIAGITEAQCEATFDKETSDLKSHIVINHDRVENTVKQLAPYEISQLIKNGYKFDTVAGCTGDSDPKNWYNVDTGSFGTKDETWTCNSDDMHDSFNTSPQQ</sequence>
<feature type="signal peptide" evidence="8">
    <location>
        <begin position="1"/>
        <end position="22"/>
    </location>
</feature>
<dbReference type="InterPro" id="IPR002509">
    <property type="entry name" value="NODB_dom"/>
</dbReference>
<keyword evidence="7" id="KW-1015">Disulfide bond</keyword>
<dbReference type="OrthoDB" id="407355at2759"/>
<dbReference type="SMART" id="SM00270">
    <property type="entry name" value="ChtBD1"/>
    <property type="match status" value="2"/>
</dbReference>